<evidence type="ECO:0000256" key="2">
    <source>
        <dbReference type="ARBA" id="ARBA00023125"/>
    </source>
</evidence>
<dbReference type="Gene3D" id="1.10.10.60">
    <property type="entry name" value="Homeodomain-like"/>
    <property type="match status" value="1"/>
</dbReference>
<accession>I4B8Y1</accession>
<evidence type="ECO:0000313" key="5">
    <source>
        <dbReference type="EMBL" id="AFM13738.1"/>
    </source>
</evidence>
<sequence length="297" mass="32558">MDILSEILAGARWTGDMMSRRALFGTWGLRFPCARSAAFHAVTQGDCLVRWQGTDLHLQAGDVIFVARGKIHELSSARGVKAVDVEEFGRIGQKAKPGDTPATTLLSIRYEIPTGPMHPLIVDLPDFILIRGKQVAAHHALHSVMQLVSAEIDQGIASDLILQKLADILLYQVLRLHLASETNQRPGWRSALADEKVRAALENLHRRPEHQWTLANLASSVGLSRASLASRFKSALGTTPMHYLVELRIDKGRVALAEPGMTLDAAARRVGYSSAFAYSKAYKRVRGKAPTLDLTGK</sequence>
<dbReference type="InterPro" id="IPR018062">
    <property type="entry name" value="HTH_AraC-typ_CS"/>
</dbReference>
<dbReference type="InterPro" id="IPR018060">
    <property type="entry name" value="HTH_AraC"/>
</dbReference>
<evidence type="ECO:0000259" key="4">
    <source>
        <dbReference type="PROSITE" id="PS01124"/>
    </source>
</evidence>
<dbReference type="InterPro" id="IPR009057">
    <property type="entry name" value="Homeodomain-like_sf"/>
</dbReference>
<proteinExistence type="predicted"/>
<dbReference type="PATRIC" id="fig|869212.3.peg.3126"/>
<evidence type="ECO:0000256" key="3">
    <source>
        <dbReference type="ARBA" id="ARBA00023163"/>
    </source>
</evidence>
<dbReference type="InterPro" id="IPR050204">
    <property type="entry name" value="AraC_XylS_family_regulators"/>
</dbReference>
<dbReference type="HOGENOM" id="CLU_000445_81_0_12"/>
<dbReference type="OrthoDB" id="9778008at2"/>
<dbReference type="EMBL" id="CP002959">
    <property type="protein sequence ID" value="AFM13738.1"/>
    <property type="molecule type" value="Genomic_DNA"/>
</dbReference>
<dbReference type="Pfam" id="PF12852">
    <property type="entry name" value="Cupin_6"/>
    <property type="match status" value="1"/>
</dbReference>
<evidence type="ECO:0000256" key="1">
    <source>
        <dbReference type="ARBA" id="ARBA00023015"/>
    </source>
</evidence>
<keyword evidence="6" id="KW-1185">Reference proteome</keyword>
<dbReference type="GO" id="GO:0003700">
    <property type="term" value="F:DNA-binding transcription factor activity"/>
    <property type="evidence" value="ECO:0007669"/>
    <property type="project" value="InterPro"/>
</dbReference>
<dbReference type="PROSITE" id="PS00041">
    <property type="entry name" value="HTH_ARAC_FAMILY_1"/>
    <property type="match status" value="2"/>
</dbReference>
<dbReference type="PANTHER" id="PTHR46796:SF7">
    <property type="entry name" value="ARAC FAMILY TRANSCRIPTIONAL REGULATOR"/>
    <property type="match status" value="1"/>
</dbReference>
<dbReference type="PROSITE" id="PS01124">
    <property type="entry name" value="HTH_ARAC_FAMILY_2"/>
    <property type="match status" value="1"/>
</dbReference>
<dbReference type="PANTHER" id="PTHR46796">
    <property type="entry name" value="HTH-TYPE TRANSCRIPTIONAL ACTIVATOR RHAS-RELATED"/>
    <property type="match status" value="1"/>
</dbReference>
<dbReference type="KEGG" id="tpx:Turpa_3099"/>
<keyword evidence="2" id="KW-0238">DNA-binding</keyword>
<reference evidence="5 6" key="1">
    <citation type="submission" date="2012-06" db="EMBL/GenBank/DDBJ databases">
        <title>The complete chromosome of genome of Turneriella parva DSM 21527.</title>
        <authorList>
            <consortium name="US DOE Joint Genome Institute (JGI-PGF)"/>
            <person name="Lucas S."/>
            <person name="Han J."/>
            <person name="Lapidus A."/>
            <person name="Bruce D."/>
            <person name="Goodwin L."/>
            <person name="Pitluck S."/>
            <person name="Peters L."/>
            <person name="Kyrpides N."/>
            <person name="Mavromatis K."/>
            <person name="Ivanova N."/>
            <person name="Mikhailova N."/>
            <person name="Chertkov O."/>
            <person name="Detter J.C."/>
            <person name="Tapia R."/>
            <person name="Han C."/>
            <person name="Land M."/>
            <person name="Hauser L."/>
            <person name="Markowitz V."/>
            <person name="Cheng J.-F."/>
            <person name="Hugenholtz P."/>
            <person name="Woyke T."/>
            <person name="Wu D."/>
            <person name="Gronow S."/>
            <person name="Wellnitz S."/>
            <person name="Brambilla E."/>
            <person name="Klenk H.-P."/>
            <person name="Eisen J.A."/>
        </authorList>
    </citation>
    <scope>NUCLEOTIDE SEQUENCE [LARGE SCALE GENOMIC DNA]</scope>
    <source>
        <strain evidence="6">ATCC BAA-1111 / DSM 21527 / NCTC 11395 / H</strain>
    </source>
</reference>
<dbReference type="InterPro" id="IPR032783">
    <property type="entry name" value="AraC_lig"/>
</dbReference>
<evidence type="ECO:0000313" key="6">
    <source>
        <dbReference type="Proteomes" id="UP000006048"/>
    </source>
</evidence>
<dbReference type="SMART" id="SM00342">
    <property type="entry name" value="HTH_ARAC"/>
    <property type="match status" value="1"/>
</dbReference>
<gene>
    <name evidence="5" type="ordered locus">Turpa_3099</name>
</gene>
<dbReference type="AlphaFoldDB" id="I4B8Y1"/>
<keyword evidence="3" id="KW-0804">Transcription</keyword>
<dbReference type="STRING" id="869212.Turpa_3099"/>
<dbReference type="SUPFAM" id="SSF46689">
    <property type="entry name" value="Homeodomain-like"/>
    <property type="match status" value="1"/>
</dbReference>
<protein>
    <submittedName>
        <fullName evidence="5">Transcriptional regulator, AraC family</fullName>
    </submittedName>
</protein>
<dbReference type="Proteomes" id="UP000006048">
    <property type="component" value="Chromosome"/>
</dbReference>
<feature type="domain" description="HTH araC/xylS-type" evidence="4">
    <location>
        <begin position="195"/>
        <end position="296"/>
    </location>
</feature>
<dbReference type="RefSeq" id="WP_014804238.1">
    <property type="nucleotide sequence ID" value="NC_018020.1"/>
</dbReference>
<dbReference type="GO" id="GO:0043565">
    <property type="term" value="F:sequence-specific DNA binding"/>
    <property type="evidence" value="ECO:0007669"/>
    <property type="project" value="InterPro"/>
</dbReference>
<organism evidence="5 6">
    <name type="scientific">Turneriella parva (strain ATCC BAA-1111 / DSM 21527 / NCTC 11395 / H)</name>
    <name type="common">Leptospira parva</name>
    <dbReference type="NCBI Taxonomy" id="869212"/>
    <lineage>
        <taxon>Bacteria</taxon>
        <taxon>Pseudomonadati</taxon>
        <taxon>Spirochaetota</taxon>
        <taxon>Spirochaetia</taxon>
        <taxon>Leptospirales</taxon>
        <taxon>Leptospiraceae</taxon>
        <taxon>Turneriella</taxon>
    </lineage>
</organism>
<dbReference type="Pfam" id="PF12833">
    <property type="entry name" value="HTH_18"/>
    <property type="match status" value="1"/>
</dbReference>
<name>I4B8Y1_TURPD</name>
<keyword evidence="1" id="KW-0805">Transcription regulation</keyword>